<keyword evidence="4" id="KW-1185">Reference proteome</keyword>
<evidence type="ECO:0000259" key="2">
    <source>
        <dbReference type="Pfam" id="PF02557"/>
    </source>
</evidence>
<dbReference type="Pfam" id="PF02557">
    <property type="entry name" value="VanY"/>
    <property type="match status" value="1"/>
</dbReference>
<dbReference type="InterPro" id="IPR003709">
    <property type="entry name" value="VanY-like_core_dom"/>
</dbReference>
<dbReference type="GO" id="GO:0004180">
    <property type="term" value="F:carboxypeptidase activity"/>
    <property type="evidence" value="ECO:0007669"/>
    <property type="project" value="UniProtKB-KW"/>
</dbReference>
<dbReference type="STRING" id="1313296.SAMN05661091_5331"/>
<evidence type="ECO:0000313" key="4">
    <source>
        <dbReference type="Proteomes" id="UP000192940"/>
    </source>
</evidence>
<keyword evidence="3" id="KW-0378">Hydrolase</keyword>
<protein>
    <submittedName>
        <fullName evidence="3">D-alanyl-D-alanine carboxypeptidase</fullName>
    </submittedName>
</protein>
<proteinExistence type="predicted"/>
<accession>A0A1X7HSD4</accession>
<dbReference type="AlphaFoldDB" id="A0A1X7HSD4"/>
<dbReference type="SUPFAM" id="SSF55166">
    <property type="entry name" value="Hedgehog/DD-peptidase"/>
    <property type="match status" value="1"/>
</dbReference>
<evidence type="ECO:0000256" key="1">
    <source>
        <dbReference type="SAM" id="MobiDB-lite"/>
    </source>
</evidence>
<dbReference type="GO" id="GO:0006508">
    <property type="term" value="P:proteolysis"/>
    <property type="evidence" value="ECO:0007669"/>
    <property type="project" value="InterPro"/>
</dbReference>
<dbReference type="PANTHER" id="PTHR34385">
    <property type="entry name" value="D-ALANYL-D-ALANINE CARBOXYPEPTIDASE"/>
    <property type="match status" value="1"/>
</dbReference>
<gene>
    <name evidence="3" type="ORF">SAMN05661091_5331</name>
</gene>
<dbReference type="InterPro" id="IPR058193">
    <property type="entry name" value="VanY/YodJ_core_dom"/>
</dbReference>
<evidence type="ECO:0000313" key="3">
    <source>
        <dbReference type="EMBL" id="SMF91044.1"/>
    </source>
</evidence>
<keyword evidence="3" id="KW-0121">Carboxypeptidase</keyword>
<name>A0A1X7HSD4_9BACL</name>
<sequence length="266" mass="28906">MLSSLMLAGAMLAGCQSEGSGEKQEQDLKAQAGEQQGGTLPDNGGQADPVMTKRSENSLQATAREENGKQVVTNENSVTVIVNKERSLPDGYEPSDLVEPNVPFSFDEPHEKRNMRKEAAEALEKLFAAADAEGIELRAVSGYRSFARQKSVYESHVATKGEEEASRISAVPGTSEHQTGLTIDVSSPSAGNALEQSFGQTKEGIWLAENAPEYGFIIRYPEGQEGITGYVYEPWHIRYVGEDLAPDIAESGLTLEEYFDEANIKL</sequence>
<dbReference type="EMBL" id="LT840184">
    <property type="protein sequence ID" value="SMF91044.1"/>
    <property type="molecule type" value="Genomic_DNA"/>
</dbReference>
<dbReference type="InterPro" id="IPR052179">
    <property type="entry name" value="DD-CPase-like"/>
</dbReference>
<reference evidence="4" key="1">
    <citation type="submission" date="2017-04" db="EMBL/GenBank/DDBJ databases">
        <authorList>
            <person name="Varghese N."/>
            <person name="Submissions S."/>
        </authorList>
    </citation>
    <scope>NUCLEOTIDE SEQUENCE [LARGE SCALE GENOMIC DNA]</scope>
    <source>
        <strain evidence="4">N3/975</strain>
    </source>
</reference>
<dbReference type="Proteomes" id="UP000192940">
    <property type="component" value="Chromosome I"/>
</dbReference>
<dbReference type="InterPro" id="IPR009045">
    <property type="entry name" value="Zn_M74/Hedgehog-like"/>
</dbReference>
<dbReference type="CDD" id="cd14852">
    <property type="entry name" value="LD-carboxypeptidase"/>
    <property type="match status" value="1"/>
</dbReference>
<dbReference type="PANTHER" id="PTHR34385:SF1">
    <property type="entry name" value="PEPTIDOGLYCAN L-ALANYL-D-GLUTAMATE ENDOPEPTIDASE CWLK"/>
    <property type="match status" value="1"/>
</dbReference>
<feature type="region of interest" description="Disordered" evidence="1">
    <location>
        <begin position="16"/>
        <end position="68"/>
    </location>
</feature>
<organism evidence="3 4">
    <name type="scientific">Paenibacillus uliginis N3/975</name>
    <dbReference type="NCBI Taxonomy" id="1313296"/>
    <lineage>
        <taxon>Bacteria</taxon>
        <taxon>Bacillati</taxon>
        <taxon>Bacillota</taxon>
        <taxon>Bacilli</taxon>
        <taxon>Bacillales</taxon>
        <taxon>Paenibacillaceae</taxon>
        <taxon>Paenibacillus</taxon>
    </lineage>
</organism>
<dbReference type="Gene3D" id="3.30.1380.10">
    <property type="match status" value="1"/>
</dbReference>
<keyword evidence="3" id="KW-0645">Protease</keyword>
<feature type="domain" description="D-alanyl-D-alanine carboxypeptidase-like core" evidence="2">
    <location>
        <begin position="113"/>
        <end position="241"/>
    </location>
</feature>